<organism evidence="1 2">
    <name type="scientific">Mucuna pruriens</name>
    <name type="common">Velvet bean</name>
    <name type="synonym">Dolichos pruriens</name>
    <dbReference type="NCBI Taxonomy" id="157652"/>
    <lineage>
        <taxon>Eukaryota</taxon>
        <taxon>Viridiplantae</taxon>
        <taxon>Streptophyta</taxon>
        <taxon>Embryophyta</taxon>
        <taxon>Tracheophyta</taxon>
        <taxon>Spermatophyta</taxon>
        <taxon>Magnoliopsida</taxon>
        <taxon>eudicotyledons</taxon>
        <taxon>Gunneridae</taxon>
        <taxon>Pentapetalae</taxon>
        <taxon>rosids</taxon>
        <taxon>fabids</taxon>
        <taxon>Fabales</taxon>
        <taxon>Fabaceae</taxon>
        <taxon>Papilionoideae</taxon>
        <taxon>50 kb inversion clade</taxon>
        <taxon>NPAAA clade</taxon>
        <taxon>indigoferoid/millettioid clade</taxon>
        <taxon>Phaseoleae</taxon>
        <taxon>Mucuna</taxon>
    </lineage>
</organism>
<dbReference type="OrthoDB" id="1935586at2759"/>
<comment type="caution">
    <text evidence="1">The sequence shown here is derived from an EMBL/GenBank/DDBJ whole genome shotgun (WGS) entry which is preliminary data.</text>
</comment>
<name>A0A371GWM0_MUCPR</name>
<evidence type="ECO:0000313" key="2">
    <source>
        <dbReference type="Proteomes" id="UP000257109"/>
    </source>
</evidence>
<proteinExistence type="predicted"/>
<dbReference type="AlphaFoldDB" id="A0A371GWM0"/>
<dbReference type="SUPFAM" id="SSF53098">
    <property type="entry name" value="Ribonuclease H-like"/>
    <property type="match status" value="1"/>
</dbReference>
<sequence>MCIIYVINAWFVNWQSLKVFPHGLYTSFLIPTTPWIDMNFVLGFPSSEKVVDRFTKMTYFIPCHKSDNALHMVNLFFREVVRIHGLLWTIMLGRDSKFLGHFWRSLWSKIRTKLLYSNTCHPQMEGQTKIGKKWISCVEFAYNRVFNTITSYSPFELAMVITLSPLNLFPLHVLPNYAKDEDFCTWKGKENNILELPTIRGRSSLEGRRSCVGALEERTHSLPKKIQNHTKRRWTI</sequence>
<dbReference type="PANTHER" id="PTHR35046">
    <property type="entry name" value="ZINC KNUCKLE (CCHC-TYPE) FAMILY PROTEIN"/>
    <property type="match status" value="1"/>
</dbReference>
<reference evidence="1" key="1">
    <citation type="submission" date="2018-05" db="EMBL/GenBank/DDBJ databases">
        <title>Draft genome of Mucuna pruriens seed.</title>
        <authorList>
            <person name="Nnadi N.E."/>
            <person name="Vos R."/>
            <person name="Hasami M.H."/>
            <person name="Devisetty U.K."/>
            <person name="Aguiy J.C."/>
        </authorList>
    </citation>
    <scope>NUCLEOTIDE SEQUENCE [LARGE SCALE GENOMIC DNA]</scope>
    <source>
        <strain evidence="1">JCA_2017</strain>
    </source>
</reference>
<feature type="non-terminal residue" evidence="1">
    <location>
        <position position="1"/>
    </location>
</feature>
<dbReference type="STRING" id="157652.A0A371GWM0"/>
<dbReference type="GO" id="GO:0003676">
    <property type="term" value="F:nucleic acid binding"/>
    <property type="evidence" value="ECO:0007669"/>
    <property type="project" value="InterPro"/>
</dbReference>
<dbReference type="Proteomes" id="UP000257109">
    <property type="component" value="Unassembled WGS sequence"/>
</dbReference>
<protein>
    <recommendedName>
        <fullName evidence="3">Integrase catalytic domain-containing protein</fullName>
    </recommendedName>
</protein>
<dbReference type="InterPro" id="IPR036397">
    <property type="entry name" value="RNaseH_sf"/>
</dbReference>
<dbReference type="InterPro" id="IPR012337">
    <property type="entry name" value="RNaseH-like_sf"/>
</dbReference>
<evidence type="ECO:0000313" key="1">
    <source>
        <dbReference type="EMBL" id="RDX94945.1"/>
    </source>
</evidence>
<accession>A0A371GWM0</accession>
<keyword evidence="2" id="KW-1185">Reference proteome</keyword>
<dbReference type="EMBL" id="QJKJ01004246">
    <property type="protein sequence ID" value="RDX94945.1"/>
    <property type="molecule type" value="Genomic_DNA"/>
</dbReference>
<dbReference type="PANTHER" id="PTHR35046:SF9">
    <property type="entry name" value="RNA-DIRECTED DNA POLYMERASE"/>
    <property type="match status" value="1"/>
</dbReference>
<dbReference type="Gene3D" id="3.30.420.10">
    <property type="entry name" value="Ribonuclease H-like superfamily/Ribonuclease H"/>
    <property type="match status" value="1"/>
</dbReference>
<gene>
    <name evidence="1" type="ORF">CR513_22607</name>
</gene>
<evidence type="ECO:0008006" key="3">
    <source>
        <dbReference type="Google" id="ProtNLM"/>
    </source>
</evidence>